<sequence>MWDSSVLEFSLSVKNRFFLRLSGVIKGSGDRINVINVYAPQGVAAKNELWGLIEREMGSASGFWVTLGDFNAVRFAEERKGSVFKHACASNFNGFIHRTGLLEYGLKGSQFTCIRDNGRKLSKIDRVLVCSSFFNKWPEACLRVLPSRFSDHCPLFLSSKSSGFGARPFRVFNSWLRMDGYEEMVKEAISSFEFDGPPDTKLTKMFAFLRVRIKSWKEEMDAKFFLEENLASADIGKLEEVMGERDLDEEEEWIYVESKKVLKEASVKKAMDLKQRSRIRWAIDGDENSSFFYGIVNGKKASNNIPGLSINGVWVSKPSLVKKEIYNFFGCKFHEENVVRVLRCFHICSGLKINLCKSNMFGIGVNLVEVEEEALVLGSRLSKWKASCLSIGGRITLIKAVLESLPCYYFSIYRAPVKVINDLEGLIRRFLGGGGSSGVSKIHWVAWDRVAIPKKVGGLGLCKLKISNVALLSKWGWRFKAEKRCLWSKVIEALHSSGRCWDFIPSNQALGGVLNNIVKVISRTVISNMPLRRFCKGLVGDGENIAFWLDPWVCDAPLKDLCPNLFRLQKEKKCRVKCRTVVDGVGSGMGERWRWARSPASDQEVAELDFLVSVLDFVVLSGSRDKWLWLGDKSGAFSVSSVRQLIYSESDFSNNYVLEWCKWIPAKCNVFIWQAEMSKIPTADALRRRNMVGVEATCSICNEDNESVEHLFTSCRVAMVVWSHICSWTRVQRFFAFSFRDLIEVHEHVGLRGKAKKVFHGIILLSCWAIWRARNRSKFDGKSVKPEEIISDIKSIGFLWVRSRAKLANVTWSDWCKYDIV</sequence>
<keyword evidence="2" id="KW-0695">RNA-directed DNA polymerase</keyword>
<comment type="caution">
    <text evidence="2">The sequence shown here is derived from an EMBL/GenBank/DDBJ whole genome shotgun (WGS) entry which is preliminary data.</text>
</comment>
<dbReference type="Proteomes" id="UP000245207">
    <property type="component" value="Unassembled WGS sequence"/>
</dbReference>
<evidence type="ECO:0000259" key="1">
    <source>
        <dbReference type="Pfam" id="PF13966"/>
    </source>
</evidence>
<dbReference type="OrthoDB" id="1750912at2759"/>
<evidence type="ECO:0000313" key="2">
    <source>
        <dbReference type="EMBL" id="PWA74341.1"/>
    </source>
</evidence>
<keyword evidence="2" id="KW-0548">Nucleotidyltransferase</keyword>
<accession>A0A2U1NLK0</accession>
<dbReference type="EMBL" id="PKPP01002584">
    <property type="protein sequence ID" value="PWA74341.1"/>
    <property type="molecule type" value="Genomic_DNA"/>
</dbReference>
<dbReference type="Pfam" id="PF13966">
    <property type="entry name" value="zf-RVT"/>
    <property type="match status" value="1"/>
</dbReference>
<organism evidence="2 3">
    <name type="scientific">Artemisia annua</name>
    <name type="common">Sweet wormwood</name>
    <dbReference type="NCBI Taxonomy" id="35608"/>
    <lineage>
        <taxon>Eukaryota</taxon>
        <taxon>Viridiplantae</taxon>
        <taxon>Streptophyta</taxon>
        <taxon>Embryophyta</taxon>
        <taxon>Tracheophyta</taxon>
        <taxon>Spermatophyta</taxon>
        <taxon>Magnoliopsida</taxon>
        <taxon>eudicotyledons</taxon>
        <taxon>Gunneridae</taxon>
        <taxon>Pentapetalae</taxon>
        <taxon>asterids</taxon>
        <taxon>campanulids</taxon>
        <taxon>Asterales</taxon>
        <taxon>Asteraceae</taxon>
        <taxon>Asteroideae</taxon>
        <taxon>Anthemideae</taxon>
        <taxon>Artemisiinae</taxon>
        <taxon>Artemisia</taxon>
    </lineage>
</organism>
<protein>
    <submittedName>
        <fullName evidence="2">RNA-directed DNA polymerase, eukaryota</fullName>
    </submittedName>
</protein>
<keyword evidence="2" id="KW-0808">Transferase</keyword>
<name>A0A2U1NLK0_ARTAN</name>
<dbReference type="SUPFAM" id="SSF56219">
    <property type="entry name" value="DNase I-like"/>
    <property type="match status" value="1"/>
</dbReference>
<keyword evidence="3" id="KW-1185">Reference proteome</keyword>
<dbReference type="AlphaFoldDB" id="A0A2U1NLK0"/>
<dbReference type="Gene3D" id="3.60.10.10">
    <property type="entry name" value="Endonuclease/exonuclease/phosphatase"/>
    <property type="match status" value="1"/>
</dbReference>
<dbReference type="GO" id="GO:0003964">
    <property type="term" value="F:RNA-directed DNA polymerase activity"/>
    <property type="evidence" value="ECO:0007669"/>
    <property type="project" value="UniProtKB-KW"/>
</dbReference>
<proteinExistence type="predicted"/>
<dbReference type="InterPro" id="IPR036691">
    <property type="entry name" value="Endo/exonu/phosph_ase_sf"/>
</dbReference>
<dbReference type="PANTHER" id="PTHR33116">
    <property type="entry name" value="REVERSE TRANSCRIPTASE ZINC-BINDING DOMAIN-CONTAINING PROTEIN-RELATED-RELATED"/>
    <property type="match status" value="1"/>
</dbReference>
<dbReference type="InterPro" id="IPR026960">
    <property type="entry name" value="RVT-Znf"/>
</dbReference>
<evidence type="ECO:0000313" key="3">
    <source>
        <dbReference type="Proteomes" id="UP000245207"/>
    </source>
</evidence>
<gene>
    <name evidence="2" type="ORF">CTI12_AA142950</name>
</gene>
<dbReference type="PANTHER" id="PTHR33116:SF78">
    <property type="entry name" value="OS12G0587133 PROTEIN"/>
    <property type="match status" value="1"/>
</dbReference>
<reference evidence="2 3" key="1">
    <citation type="journal article" date="2018" name="Mol. Plant">
        <title>The genome of Artemisia annua provides insight into the evolution of Asteraceae family and artemisinin biosynthesis.</title>
        <authorList>
            <person name="Shen Q."/>
            <person name="Zhang L."/>
            <person name="Liao Z."/>
            <person name="Wang S."/>
            <person name="Yan T."/>
            <person name="Shi P."/>
            <person name="Liu M."/>
            <person name="Fu X."/>
            <person name="Pan Q."/>
            <person name="Wang Y."/>
            <person name="Lv Z."/>
            <person name="Lu X."/>
            <person name="Zhang F."/>
            <person name="Jiang W."/>
            <person name="Ma Y."/>
            <person name="Chen M."/>
            <person name="Hao X."/>
            <person name="Li L."/>
            <person name="Tang Y."/>
            <person name="Lv G."/>
            <person name="Zhou Y."/>
            <person name="Sun X."/>
            <person name="Brodelius P.E."/>
            <person name="Rose J.K.C."/>
            <person name="Tang K."/>
        </authorList>
    </citation>
    <scope>NUCLEOTIDE SEQUENCE [LARGE SCALE GENOMIC DNA]</scope>
    <source>
        <strain evidence="3">cv. Huhao1</strain>
        <tissue evidence="2">Leaf</tissue>
    </source>
</reference>
<feature type="domain" description="Reverse transcriptase zinc-binding" evidence="1">
    <location>
        <begin position="637"/>
        <end position="722"/>
    </location>
</feature>